<sequence length="313" mass="34298">MSCGMMETVFGTLGKATVLGIPPEFQEFTQHSGTATWKRSMGNPLNKEILFTYYNGNYTNFKPGQNRFHPSNFSLEILSTQRQDQQLYEYSVTMESKERNWHIQLEVYEPVSDPSIHILGWTLANDNCTVTLNCTAARGDSVSYSWTSASALCTHNGSLLQLSYNLTNSILPCTCVASNPVSHLTVVFYPSVCSAEHWATGGSRTGMLLLVVLLPIVILTMFAGVFVTAHVAANMRKSRENSSLAEDSTVHTIYSQVQRVEKQKSPSSPVGTDHPTCTTIYAAATGTSLVPHSPQSPDPEPMTVYASVTLPIS</sequence>
<protein>
    <recommendedName>
        <fullName evidence="8">Ig-like domain-containing protein</fullName>
    </recommendedName>
</protein>
<keyword evidence="7" id="KW-1185">Reference proteome</keyword>
<proteinExistence type="predicted"/>
<keyword evidence="3 5" id="KW-0472">Membrane</keyword>
<evidence type="ECO:0000256" key="2">
    <source>
        <dbReference type="ARBA" id="ARBA00022729"/>
    </source>
</evidence>
<dbReference type="InterPro" id="IPR036179">
    <property type="entry name" value="Ig-like_dom_sf"/>
</dbReference>
<dbReference type="PANTHER" id="PTHR12080">
    <property type="entry name" value="SIGNALING LYMPHOCYTIC ACTIVATION MOLECULE"/>
    <property type="match status" value="1"/>
</dbReference>
<dbReference type="OrthoDB" id="8963224at2759"/>
<keyword evidence="5" id="KW-0812">Transmembrane</keyword>
<dbReference type="PANTHER" id="PTHR12080:SF55">
    <property type="entry name" value="LYMPHOCYTE FUNCTION-ASSOCIATED ANTIGEN 3"/>
    <property type="match status" value="1"/>
</dbReference>
<dbReference type="SUPFAM" id="SSF48726">
    <property type="entry name" value="Immunoglobulin"/>
    <property type="match status" value="1"/>
</dbReference>
<accession>A0A226MKY4</accession>
<name>A0A226MKY4_CALSU</name>
<reference evidence="6 7" key="1">
    <citation type="submission" date="2016-07" db="EMBL/GenBank/DDBJ databases">
        <title>Disparate Historic Effective Population Sizes Predicted by Modern Levels of Genome Diversity for the Scaled Quail (Callipepla squamata) and the Northern Bobwhite (Colinus virginianus): Inferences from First and Second Generation Draft Genome Assemblies for Sympatric New World Quail.</title>
        <authorList>
            <person name="Oldeschulte D.L."/>
            <person name="Halley Y.A."/>
            <person name="Bhattarai E.K."/>
            <person name="Brashear W.A."/>
            <person name="Hill J."/>
            <person name="Metz R.P."/>
            <person name="Johnson C.D."/>
            <person name="Rollins D."/>
            <person name="Peterson M.J."/>
            <person name="Bickhart D.M."/>
            <person name="Decker J.E."/>
            <person name="Seabury C.M."/>
        </authorList>
    </citation>
    <scope>NUCLEOTIDE SEQUENCE [LARGE SCALE GENOMIC DNA]</scope>
    <source>
        <strain evidence="6 7">Texas</strain>
        <tissue evidence="6">Leg muscle</tissue>
    </source>
</reference>
<dbReference type="Gene3D" id="2.60.40.10">
    <property type="entry name" value="Immunoglobulins"/>
    <property type="match status" value="2"/>
</dbReference>
<dbReference type="STRING" id="9009.A0A226MKY4"/>
<evidence type="ECO:0000313" key="7">
    <source>
        <dbReference type="Proteomes" id="UP000198323"/>
    </source>
</evidence>
<dbReference type="Proteomes" id="UP000198323">
    <property type="component" value="Unassembled WGS sequence"/>
</dbReference>
<evidence type="ECO:0000313" key="6">
    <source>
        <dbReference type="EMBL" id="OXB55878.1"/>
    </source>
</evidence>
<dbReference type="InterPro" id="IPR013783">
    <property type="entry name" value="Ig-like_fold"/>
</dbReference>
<keyword evidence="2" id="KW-0732">Signal</keyword>
<gene>
    <name evidence="6" type="ORF">ASZ78_012127</name>
</gene>
<organism evidence="6 7">
    <name type="scientific">Callipepla squamata</name>
    <name type="common">Scaled quail</name>
    <dbReference type="NCBI Taxonomy" id="9009"/>
    <lineage>
        <taxon>Eukaryota</taxon>
        <taxon>Metazoa</taxon>
        <taxon>Chordata</taxon>
        <taxon>Craniata</taxon>
        <taxon>Vertebrata</taxon>
        <taxon>Euteleostomi</taxon>
        <taxon>Archelosauria</taxon>
        <taxon>Archosauria</taxon>
        <taxon>Dinosauria</taxon>
        <taxon>Saurischia</taxon>
        <taxon>Theropoda</taxon>
        <taxon>Coelurosauria</taxon>
        <taxon>Aves</taxon>
        <taxon>Neognathae</taxon>
        <taxon>Galloanserae</taxon>
        <taxon>Galliformes</taxon>
        <taxon>Odontophoridae</taxon>
        <taxon>Callipepla</taxon>
    </lineage>
</organism>
<evidence type="ECO:0008006" key="8">
    <source>
        <dbReference type="Google" id="ProtNLM"/>
    </source>
</evidence>
<dbReference type="InterPro" id="IPR015631">
    <property type="entry name" value="CD2/SLAM_rcpt"/>
</dbReference>
<comment type="subcellular location">
    <subcellularLocation>
        <location evidence="1">Membrane</location>
    </subcellularLocation>
</comment>
<dbReference type="AlphaFoldDB" id="A0A226MKY4"/>
<feature type="transmembrane region" description="Helical" evidence="5">
    <location>
        <begin position="207"/>
        <end position="233"/>
    </location>
</feature>
<keyword evidence="5" id="KW-1133">Transmembrane helix</keyword>
<evidence type="ECO:0000256" key="5">
    <source>
        <dbReference type="SAM" id="Phobius"/>
    </source>
</evidence>
<dbReference type="GO" id="GO:0016020">
    <property type="term" value="C:membrane"/>
    <property type="evidence" value="ECO:0007669"/>
    <property type="project" value="UniProtKB-SubCell"/>
</dbReference>
<evidence type="ECO:0000256" key="1">
    <source>
        <dbReference type="ARBA" id="ARBA00004370"/>
    </source>
</evidence>
<evidence type="ECO:0000256" key="3">
    <source>
        <dbReference type="ARBA" id="ARBA00023136"/>
    </source>
</evidence>
<comment type="caution">
    <text evidence="6">The sequence shown here is derived from an EMBL/GenBank/DDBJ whole genome shotgun (WGS) entry which is preliminary data.</text>
</comment>
<dbReference type="EMBL" id="MCFN01000686">
    <property type="protein sequence ID" value="OXB55878.1"/>
    <property type="molecule type" value="Genomic_DNA"/>
</dbReference>
<evidence type="ECO:0000256" key="4">
    <source>
        <dbReference type="ARBA" id="ARBA00023180"/>
    </source>
</evidence>
<keyword evidence="4" id="KW-0325">Glycoprotein</keyword>